<protein>
    <submittedName>
        <fullName evidence="1">Uncharacterized protein</fullName>
    </submittedName>
</protein>
<reference evidence="1" key="2">
    <citation type="journal article" date="2022" name="New Phytol.">
        <title>Evolutionary transition to the ectomycorrhizal habit in the genomes of a hyperdiverse lineage of mushroom-forming fungi.</title>
        <authorList>
            <person name="Looney B."/>
            <person name="Miyauchi S."/>
            <person name="Morin E."/>
            <person name="Drula E."/>
            <person name="Courty P.E."/>
            <person name="Kohler A."/>
            <person name="Kuo A."/>
            <person name="LaButti K."/>
            <person name="Pangilinan J."/>
            <person name="Lipzen A."/>
            <person name="Riley R."/>
            <person name="Andreopoulos W."/>
            <person name="He G."/>
            <person name="Johnson J."/>
            <person name="Nolan M."/>
            <person name="Tritt A."/>
            <person name="Barry K.W."/>
            <person name="Grigoriev I.V."/>
            <person name="Nagy L.G."/>
            <person name="Hibbett D."/>
            <person name="Henrissat B."/>
            <person name="Matheny P.B."/>
            <person name="Labbe J."/>
            <person name="Martin F.M."/>
        </authorList>
    </citation>
    <scope>NUCLEOTIDE SEQUENCE</scope>
    <source>
        <strain evidence="1">FP105234-sp</strain>
    </source>
</reference>
<evidence type="ECO:0000313" key="2">
    <source>
        <dbReference type="Proteomes" id="UP000814033"/>
    </source>
</evidence>
<gene>
    <name evidence="1" type="ORF">FA95DRAFT_1614360</name>
</gene>
<dbReference type="EMBL" id="MU277100">
    <property type="protein sequence ID" value="KAI0037310.1"/>
    <property type="molecule type" value="Genomic_DNA"/>
</dbReference>
<dbReference type="Proteomes" id="UP000814033">
    <property type="component" value="Unassembled WGS sequence"/>
</dbReference>
<organism evidence="1 2">
    <name type="scientific">Auriscalpium vulgare</name>
    <dbReference type="NCBI Taxonomy" id="40419"/>
    <lineage>
        <taxon>Eukaryota</taxon>
        <taxon>Fungi</taxon>
        <taxon>Dikarya</taxon>
        <taxon>Basidiomycota</taxon>
        <taxon>Agaricomycotina</taxon>
        <taxon>Agaricomycetes</taxon>
        <taxon>Russulales</taxon>
        <taxon>Auriscalpiaceae</taxon>
        <taxon>Auriscalpium</taxon>
    </lineage>
</organism>
<reference evidence="1" key="1">
    <citation type="submission" date="2021-02" db="EMBL/GenBank/DDBJ databases">
        <authorList>
            <consortium name="DOE Joint Genome Institute"/>
            <person name="Ahrendt S."/>
            <person name="Looney B.P."/>
            <person name="Miyauchi S."/>
            <person name="Morin E."/>
            <person name="Drula E."/>
            <person name="Courty P.E."/>
            <person name="Chicoki N."/>
            <person name="Fauchery L."/>
            <person name="Kohler A."/>
            <person name="Kuo A."/>
            <person name="Labutti K."/>
            <person name="Pangilinan J."/>
            <person name="Lipzen A."/>
            <person name="Riley R."/>
            <person name="Andreopoulos W."/>
            <person name="He G."/>
            <person name="Johnson J."/>
            <person name="Barry K.W."/>
            <person name="Grigoriev I.V."/>
            <person name="Nagy L."/>
            <person name="Hibbett D."/>
            <person name="Henrissat B."/>
            <person name="Matheny P.B."/>
            <person name="Labbe J."/>
            <person name="Martin F."/>
        </authorList>
    </citation>
    <scope>NUCLEOTIDE SEQUENCE</scope>
    <source>
        <strain evidence="1">FP105234-sp</strain>
    </source>
</reference>
<evidence type="ECO:0000313" key="1">
    <source>
        <dbReference type="EMBL" id="KAI0037310.1"/>
    </source>
</evidence>
<comment type="caution">
    <text evidence="1">The sequence shown here is derived from an EMBL/GenBank/DDBJ whole genome shotgun (WGS) entry which is preliminary data.</text>
</comment>
<name>A0ACB8R079_9AGAM</name>
<sequence>MLPPPRSPHAHPMPSPATPRTLSLAPRTPSTARHVNHSQGTPLRPATSPALNATAMPATPTTPRRPHGHAALPRHPKYLDHAREEFLALAGKIFHPFPSTHAGHVPPLVK</sequence>
<accession>A0ACB8R079</accession>
<keyword evidence="2" id="KW-1185">Reference proteome</keyword>
<proteinExistence type="predicted"/>